<gene>
    <name evidence="2" type="ORF">A3C12_01155</name>
</gene>
<dbReference type="PANTHER" id="PTHR30319">
    <property type="entry name" value="PHENYLACETIC ACID REGULATOR-RELATED TRANSCRIPTIONAL REPRESSOR"/>
    <property type="match status" value="1"/>
</dbReference>
<proteinExistence type="predicted"/>
<feature type="domain" description="Transcriptional repressor PaaX-like central Cas2-like" evidence="1">
    <location>
        <begin position="99"/>
        <end position="177"/>
    </location>
</feature>
<evidence type="ECO:0000313" key="3">
    <source>
        <dbReference type="Proteomes" id="UP000178710"/>
    </source>
</evidence>
<evidence type="ECO:0000313" key="2">
    <source>
        <dbReference type="EMBL" id="OHA02169.1"/>
    </source>
</evidence>
<dbReference type="PANTHER" id="PTHR30319:SF1">
    <property type="entry name" value="TRANSCRIPTIONAL REPRESSOR PAAX"/>
    <property type="match status" value="1"/>
</dbReference>
<sequence>MRFKRFELEKIILAIVASGALAVTLATLPGLALALKPFLAKRKSDPRITSLRAAIKRLRERRLVELVMKNGRMHLAVTEKGSRRLRELEFEDIQLVLPAHWDKQWSVILFDIPERQKSARDALRQKLRALGCFQFHKSVFVHPAFCEDEVDFVSQLFGVQKYVTVFRSSSLGHQEHRAYKHFALKEIRETE</sequence>
<dbReference type="Gene3D" id="3.30.70.2650">
    <property type="match status" value="1"/>
</dbReference>
<protein>
    <recommendedName>
        <fullName evidence="1">Transcriptional repressor PaaX-like central Cas2-like domain-containing protein</fullName>
    </recommendedName>
</protein>
<accession>A0A1G2KUS8</accession>
<dbReference type="Pfam" id="PF20803">
    <property type="entry name" value="PaaX_M"/>
    <property type="match status" value="1"/>
</dbReference>
<reference evidence="2 3" key="1">
    <citation type="journal article" date="2016" name="Nat. Commun.">
        <title>Thousands of microbial genomes shed light on interconnected biogeochemical processes in an aquifer system.</title>
        <authorList>
            <person name="Anantharaman K."/>
            <person name="Brown C.T."/>
            <person name="Hug L.A."/>
            <person name="Sharon I."/>
            <person name="Castelle C.J."/>
            <person name="Probst A.J."/>
            <person name="Thomas B.C."/>
            <person name="Singh A."/>
            <person name="Wilkins M.J."/>
            <person name="Karaoz U."/>
            <person name="Brodie E.L."/>
            <person name="Williams K.H."/>
            <person name="Hubbard S.S."/>
            <person name="Banfield J.F."/>
        </authorList>
    </citation>
    <scope>NUCLEOTIDE SEQUENCE [LARGE SCALE GENOMIC DNA]</scope>
</reference>
<comment type="caution">
    <text evidence="2">The sequence shown here is derived from an EMBL/GenBank/DDBJ whole genome shotgun (WGS) entry which is preliminary data.</text>
</comment>
<dbReference type="Proteomes" id="UP000178710">
    <property type="component" value="Unassembled WGS sequence"/>
</dbReference>
<dbReference type="EMBL" id="MHQK01000007">
    <property type="protein sequence ID" value="OHA02169.1"/>
    <property type="molecule type" value="Genomic_DNA"/>
</dbReference>
<dbReference type="InterPro" id="IPR048846">
    <property type="entry name" value="PaaX-like_central"/>
</dbReference>
<dbReference type="AlphaFoldDB" id="A0A1G2KUS8"/>
<evidence type="ECO:0000259" key="1">
    <source>
        <dbReference type="Pfam" id="PF20803"/>
    </source>
</evidence>
<dbReference type="GO" id="GO:0006351">
    <property type="term" value="P:DNA-templated transcription"/>
    <property type="evidence" value="ECO:0007669"/>
    <property type="project" value="TreeGrafter"/>
</dbReference>
<name>A0A1G2KUS8_9BACT</name>
<organism evidence="2 3">
    <name type="scientific">Candidatus Sungbacteria bacterium RIFCSPHIGHO2_02_FULL_49_20</name>
    <dbReference type="NCBI Taxonomy" id="1802272"/>
    <lineage>
        <taxon>Bacteria</taxon>
        <taxon>Candidatus Sungiibacteriota</taxon>
    </lineage>
</organism>